<feature type="transmembrane region" description="Helical" evidence="11">
    <location>
        <begin position="79"/>
        <end position="102"/>
    </location>
</feature>
<keyword evidence="4" id="KW-0645">Protease</keyword>
<keyword evidence="7" id="KW-0862">Zinc</keyword>
<dbReference type="eggNOG" id="COG0750">
    <property type="taxonomic scope" value="Bacteria"/>
</dbReference>
<dbReference type="OrthoDB" id="9782003at2"/>
<name>E8T6Z7_THEA1</name>
<dbReference type="PANTHER" id="PTHR42837">
    <property type="entry name" value="REGULATOR OF SIGMA-E PROTEASE RSEP"/>
    <property type="match status" value="1"/>
</dbReference>
<sequence>MSIFVALAILELLILAHELGHFIAARAFGVRVETFSIGFGPKVLKFRCCDTEFAVSLIPLGGYVKTANESPDTPPWQRIVIALAGPLMNLLLAVICFTAVYLSGVVIPDSKVVKVLPGSPAYEAGIKSGDRILKVNGEPFRWSLFEKAVESGKEVKLTILRDGKGLSVTLKPVFMEKFHRRISGVFLNYRKVSYPLPEALKKGLQEYAKLSALFFKTLYKLATGKVSLRSIGGPILSTQELQRAVHQGITALLLYAGFISLQLGYFNLLPLPVLDGGAILLHLAEALRGGRPVPAVARAVFNLIGLALLAAVVLIGLANDLKRLL</sequence>
<comment type="similarity">
    <text evidence="3">Belongs to the peptidase M50B family.</text>
</comment>
<dbReference type="AlphaFoldDB" id="E8T6Z7"/>
<dbReference type="GO" id="GO:0004222">
    <property type="term" value="F:metalloendopeptidase activity"/>
    <property type="evidence" value="ECO:0007669"/>
    <property type="project" value="InterPro"/>
</dbReference>
<dbReference type="InterPro" id="IPR004387">
    <property type="entry name" value="Pept_M50_Zn"/>
</dbReference>
<evidence type="ECO:0000313" key="14">
    <source>
        <dbReference type="Proteomes" id="UP000006362"/>
    </source>
</evidence>
<feature type="domain" description="PDZ" evidence="12">
    <location>
        <begin position="104"/>
        <end position="163"/>
    </location>
</feature>
<dbReference type="Pfam" id="PF17820">
    <property type="entry name" value="PDZ_6"/>
    <property type="match status" value="1"/>
</dbReference>
<dbReference type="Proteomes" id="UP000006362">
    <property type="component" value="Plasmid pTHEAM01"/>
</dbReference>
<evidence type="ECO:0000256" key="5">
    <source>
        <dbReference type="ARBA" id="ARBA00022692"/>
    </source>
</evidence>
<comment type="cofactor">
    <cofactor evidence="1">
        <name>Zn(2+)</name>
        <dbReference type="ChEBI" id="CHEBI:29105"/>
    </cofactor>
</comment>
<accession>E8T6Z7</accession>
<keyword evidence="8 11" id="KW-1133">Transmembrane helix</keyword>
<dbReference type="HOGENOM" id="CLU_025778_1_0_0"/>
<comment type="subcellular location">
    <subcellularLocation>
        <location evidence="2">Membrane</location>
        <topology evidence="2">Multi-pass membrane protein</topology>
    </subcellularLocation>
</comment>
<dbReference type="SMART" id="SM00228">
    <property type="entry name" value="PDZ"/>
    <property type="match status" value="1"/>
</dbReference>
<dbReference type="RefSeq" id="WP_013524922.1">
    <property type="nucleotide sequence ID" value="NC_014917.1"/>
</dbReference>
<dbReference type="InterPro" id="IPR041489">
    <property type="entry name" value="PDZ_6"/>
</dbReference>
<gene>
    <name evidence="13" type="ordered locus">Theam_1762</name>
</gene>
<evidence type="ECO:0000256" key="6">
    <source>
        <dbReference type="ARBA" id="ARBA00022801"/>
    </source>
</evidence>
<keyword evidence="9 13" id="KW-0482">Metalloprotease</keyword>
<dbReference type="PANTHER" id="PTHR42837:SF2">
    <property type="entry name" value="MEMBRANE METALLOPROTEASE ARASP2, CHLOROPLASTIC-RELATED"/>
    <property type="match status" value="1"/>
</dbReference>
<evidence type="ECO:0000256" key="3">
    <source>
        <dbReference type="ARBA" id="ARBA00007931"/>
    </source>
</evidence>
<organism evidence="13 14">
    <name type="scientific">Thermovibrio ammonificans (strain DSM 15698 / JCM 12110 / HB-1)</name>
    <dbReference type="NCBI Taxonomy" id="648996"/>
    <lineage>
        <taxon>Bacteria</taxon>
        <taxon>Pseudomonadati</taxon>
        <taxon>Aquificota</taxon>
        <taxon>Aquificia</taxon>
        <taxon>Desulfurobacteriales</taxon>
        <taxon>Desulfurobacteriaceae</taxon>
        <taxon>Thermovibrio</taxon>
    </lineage>
</organism>
<dbReference type="EMBL" id="CP002445">
    <property type="protein sequence ID" value="ADU97718.1"/>
    <property type="molecule type" value="Genomic_DNA"/>
</dbReference>
<evidence type="ECO:0000259" key="12">
    <source>
        <dbReference type="PROSITE" id="PS50106"/>
    </source>
</evidence>
<dbReference type="InterPro" id="IPR008915">
    <property type="entry name" value="Peptidase_M50"/>
</dbReference>
<evidence type="ECO:0000256" key="1">
    <source>
        <dbReference type="ARBA" id="ARBA00001947"/>
    </source>
</evidence>
<keyword evidence="14" id="KW-1185">Reference proteome</keyword>
<keyword evidence="5 11" id="KW-0812">Transmembrane</keyword>
<proteinExistence type="inferred from homology"/>
<evidence type="ECO:0000256" key="10">
    <source>
        <dbReference type="ARBA" id="ARBA00023136"/>
    </source>
</evidence>
<dbReference type="SUPFAM" id="SSF50156">
    <property type="entry name" value="PDZ domain-like"/>
    <property type="match status" value="1"/>
</dbReference>
<dbReference type="KEGG" id="tam:Theam_1762"/>
<reference evidence="13" key="1">
    <citation type="submission" date="2011-01" db="EMBL/GenBank/DDBJ databases">
        <title>Complete sequence of plasmid of Thermovibrio ammonificans HB-1.</title>
        <authorList>
            <consortium name="US DOE Joint Genome Institute"/>
            <person name="Lucas S."/>
            <person name="Copeland A."/>
            <person name="Lapidus A."/>
            <person name="Cheng J.-F."/>
            <person name="Goodwin L."/>
            <person name="Pitluck S."/>
            <person name="Davenport K."/>
            <person name="Detter J.C."/>
            <person name="Han C."/>
            <person name="Tapia R."/>
            <person name="Land M."/>
            <person name="Hauser L."/>
            <person name="Kyrpides N."/>
            <person name="Ivanova N."/>
            <person name="Ovchinnikova G."/>
            <person name="Vetriani C."/>
            <person name="Woyke T."/>
        </authorList>
    </citation>
    <scope>NUCLEOTIDE SEQUENCE [LARGE SCALE GENOMIC DNA]</scope>
    <source>
        <strain evidence="13">HB-1</strain>
        <plasmid evidence="13">pTHEAM01</plasmid>
    </source>
</reference>
<dbReference type="Gene3D" id="2.30.42.10">
    <property type="match status" value="1"/>
</dbReference>
<dbReference type="GO" id="GO:0006508">
    <property type="term" value="P:proteolysis"/>
    <property type="evidence" value="ECO:0007669"/>
    <property type="project" value="UniProtKB-KW"/>
</dbReference>
<dbReference type="Pfam" id="PF02163">
    <property type="entry name" value="Peptidase_M50"/>
    <property type="match status" value="1"/>
</dbReference>
<dbReference type="CDD" id="cd06163">
    <property type="entry name" value="S2P-M50_PDZ_RseP-like"/>
    <property type="match status" value="1"/>
</dbReference>
<evidence type="ECO:0000256" key="2">
    <source>
        <dbReference type="ARBA" id="ARBA00004141"/>
    </source>
</evidence>
<geneLocation type="plasmid" evidence="13 14">
    <name>pTHEAM01</name>
</geneLocation>
<dbReference type="CDD" id="cd23081">
    <property type="entry name" value="cpPDZ_EcRseP-like"/>
    <property type="match status" value="1"/>
</dbReference>
<feature type="transmembrane region" description="Helical" evidence="11">
    <location>
        <begin position="299"/>
        <end position="318"/>
    </location>
</feature>
<evidence type="ECO:0000256" key="7">
    <source>
        <dbReference type="ARBA" id="ARBA00022833"/>
    </source>
</evidence>
<protein>
    <submittedName>
        <fullName evidence="13">Membrane-associated zinc metalloprotease</fullName>
    </submittedName>
</protein>
<feature type="transmembrane region" description="Helical" evidence="11">
    <location>
        <begin position="244"/>
        <end position="263"/>
    </location>
</feature>
<evidence type="ECO:0000313" key="13">
    <source>
        <dbReference type="EMBL" id="ADU97718.1"/>
    </source>
</evidence>
<evidence type="ECO:0000256" key="8">
    <source>
        <dbReference type="ARBA" id="ARBA00022989"/>
    </source>
</evidence>
<keyword evidence="6" id="KW-0378">Hydrolase</keyword>
<evidence type="ECO:0000256" key="4">
    <source>
        <dbReference type="ARBA" id="ARBA00022670"/>
    </source>
</evidence>
<evidence type="ECO:0000256" key="9">
    <source>
        <dbReference type="ARBA" id="ARBA00023049"/>
    </source>
</evidence>
<keyword evidence="13" id="KW-0614">Plasmid</keyword>
<dbReference type="InterPro" id="IPR036034">
    <property type="entry name" value="PDZ_sf"/>
</dbReference>
<dbReference type="GO" id="GO:0016020">
    <property type="term" value="C:membrane"/>
    <property type="evidence" value="ECO:0007669"/>
    <property type="project" value="UniProtKB-SubCell"/>
</dbReference>
<evidence type="ECO:0000256" key="11">
    <source>
        <dbReference type="SAM" id="Phobius"/>
    </source>
</evidence>
<keyword evidence="10 11" id="KW-0472">Membrane</keyword>
<dbReference type="InterPro" id="IPR001478">
    <property type="entry name" value="PDZ"/>
</dbReference>
<dbReference type="PROSITE" id="PS50106">
    <property type="entry name" value="PDZ"/>
    <property type="match status" value="1"/>
</dbReference>